<evidence type="ECO:0000256" key="5">
    <source>
        <dbReference type="ARBA" id="ARBA00023159"/>
    </source>
</evidence>
<feature type="domain" description="Mediator complex subunit MED14 N-terminal" evidence="11">
    <location>
        <begin position="80"/>
        <end position="303"/>
    </location>
</feature>
<protein>
    <recommendedName>
        <fullName evidence="3 9">Mediator of RNA polymerase II transcription subunit 14</fullName>
    </recommendedName>
    <alternativeName>
        <fullName evidence="8 9">Mediator complex subunit 14</fullName>
    </alternativeName>
</protein>
<evidence type="ECO:0000256" key="6">
    <source>
        <dbReference type="ARBA" id="ARBA00023163"/>
    </source>
</evidence>
<feature type="compositionally biased region" description="Pro residues" evidence="10">
    <location>
        <begin position="1096"/>
        <end position="1108"/>
    </location>
</feature>
<dbReference type="InterPro" id="IPR055122">
    <property type="entry name" value="Med14_N"/>
</dbReference>
<comment type="function">
    <text evidence="9">Component of the Mediator complex, a coactivator involved in the regulated transcription of nearly all RNA polymerase II-dependent genes. Mediator functions as a bridge to convey information from gene-specific regulatory proteins to the basal RNA polymerase II transcription machinery. Mediator is recruited to promoters by direct interactions with regulatory proteins and serves as a scaffold for the assembly of a functional preinitiation complex with RNA polymerase II and the general transcription factors.</text>
</comment>
<keyword evidence="4 9" id="KW-0805">Transcription regulation</keyword>
<organism evidence="12 13">
    <name type="scientific">Parathielavia hyrcaniae</name>
    <dbReference type="NCBI Taxonomy" id="113614"/>
    <lineage>
        <taxon>Eukaryota</taxon>
        <taxon>Fungi</taxon>
        <taxon>Dikarya</taxon>
        <taxon>Ascomycota</taxon>
        <taxon>Pezizomycotina</taxon>
        <taxon>Sordariomycetes</taxon>
        <taxon>Sordariomycetidae</taxon>
        <taxon>Sordariales</taxon>
        <taxon>Chaetomiaceae</taxon>
        <taxon>Parathielavia</taxon>
    </lineage>
</organism>
<dbReference type="Pfam" id="PF08638">
    <property type="entry name" value="Med14"/>
    <property type="match status" value="1"/>
</dbReference>
<comment type="similarity">
    <text evidence="2 9">Belongs to the Mediator complex subunit 14 family.</text>
</comment>
<dbReference type="PANTHER" id="PTHR12809:SF2">
    <property type="entry name" value="MEDIATOR OF RNA POLYMERASE II TRANSCRIPTION SUBUNIT 14"/>
    <property type="match status" value="1"/>
</dbReference>
<dbReference type="GO" id="GO:0003712">
    <property type="term" value="F:transcription coregulator activity"/>
    <property type="evidence" value="ECO:0007669"/>
    <property type="project" value="UniProtKB-UniRule"/>
</dbReference>
<dbReference type="GO" id="GO:0070847">
    <property type="term" value="C:core mediator complex"/>
    <property type="evidence" value="ECO:0007669"/>
    <property type="project" value="TreeGrafter"/>
</dbReference>
<dbReference type="PANTHER" id="PTHR12809">
    <property type="entry name" value="MEDIATOR COMPLEX SUBUNIT"/>
    <property type="match status" value="1"/>
</dbReference>
<evidence type="ECO:0000256" key="8">
    <source>
        <dbReference type="ARBA" id="ARBA00032007"/>
    </source>
</evidence>
<evidence type="ECO:0000313" key="13">
    <source>
        <dbReference type="Proteomes" id="UP001305647"/>
    </source>
</evidence>
<evidence type="ECO:0000256" key="9">
    <source>
        <dbReference type="RuleBase" id="RU365082"/>
    </source>
</evidence>
<dbReference type="AlphaFoldDB" id="A0AAN6T6J0"/>
<feature type="compositionally biased region" description="Polar residues" evidence="10">
    <location>
        <begin position="1159"/>
        <end position="1168"/>
    </location>
</feature>
<evidence type="ECO:0000259" key="11">
    <source>
        <dbReference type="Pfam" id="PF08638"/>
    </source>
</evidence>
<sequence>MDNGIHSKFDSDKAQTSLINGVKEEALALQRNHSPGTKGADNGLAVAREYGGNGNNTQALQNTKMEDLPDEVQHITADSLPLSLLITRLAQFSHAKLQELVLSLSSKPLPESFSNGNGNSGVNGAVKGSANAGGPVLEDTSPESLEKKAMVLNYIQDLHSRWVKVLVVTEWAKNADEVGKLIDLRTHLADKLELYNQTFWGLVGVKQELAFAKVPSPDLKTALDVLSSGSVHWMPDFGYLPKPPLKTQEKVHWLNEVEVTLHMRLQLHEYERIPQPWKQYKVENARVTFTVPGEFEVDLTISDEDFESQFWFLDYRPIFTPAPAELSEHARTFIETRVNTTLETEGLSGCYKYLHELTLTTKIGEFYRQAVELSRTGLWAETLKVERLNRAMSIQYWVQSPLSRATPSWILLGVHSGKAPEGLQDPGTPSHITLQWFREGKEAKNVDISLDVDTISTENLLTTVIFRHIEYLLGSMYNTLLGRPRYAQRQGTISLRIANQPDASSALTMQLLGKHHATLGMGMCMGNFYFHEQTPTGLDWAKRFNDLRNPAHEGAILLEQIRWSYTARRLRIMPKPAIWVVLPHAPVPSDEVKSIVYSPPPSTREPFHAVWVRNIRWLPQWFAMMSLSLGGDRWYLVEVSSEGRGFSGPRIKTFIMLPMTPSDPALPEHSWFPELTKYTASIMAHVDDLRGFHQQRSRYGFGKSRDSRDLTVYAPSADMPASQSAPNDKRSPPWATQFIPLIYKGPAPILGHEFADLIADAGSLQRRPARQRVLVEAKVSVTSRARFALLERKLDRDVFYDHDLGRFTLHLRPDAGSGAVPLLRARMLALDRLVGMVDSLARAGKRVTPERVTLREIVFTYGTGTQGSLPPDQLSAPSQEKQKKWRMRLNLAKEQGVGINLEEGNPHLRSKDYLQAFANSPKLKTLPVWLVLTLPLFRALERLEDSWDSVLAKEQGACYVFQKSMDWVTIRFALSGAKGRRMHLDIKPRGKEANLMWHVCRPMTDANATNENDEFNKVLKQRVWSTDGQGFKGLTNGALASWEGGIENLIALIGDSIQSLVGTPPPSLAAPQPQQLPQVSTAAQQQQQLADHHQPVAPPGGAPQPGRFPPQQAFQQQQQQQAPRLPQANMHPQGQPQAQQQLKQQQQQKQQQQRAGMGKNNTPVVVID</sequence>
<keyword evidence="7 9" id="KW-0539">Nucleus</keyword>
<dbReference type="GO" id="GO:0006357">
    <property type="term" value="P:regulation of transcription by RNA polymerase II"/>
    <property type="evidence" value="ECO:0007669"/>
    <property type="project" value="InterPro"/>
</dbReference>
<dbReference type="InterPro" id="IPR013947">
    <property type="entry name" value="Mediator_Med14"/>
</dbReference>
<dbReference type="EMBL" id="MU863625">
    <property type="protein sequence ID" value="KAK4105807.1"/>
    <property type="molecule type" value="Genomic_DNA"/>
</dbReference>
<evidence type="ECO:0000256" key="1">
    <source>
        <dbReference type="ARBA" id="ARBA00004123"/>
    </source>
</evidence>
<comment type="subcellular location">
    <subcellularLocation>
        <location evidence="1 9">Nucleus</location>
    </subcellularLocation>
</comment>
<evidence type="ECO:0000256" key="2">
    <source>
        <dbReference type="ARBA" id="ARBA00007813"/>
    </source>
</evidence>
<evidence type="ECO:0000256" key="3">
    <source>
        <dbReference type="ARBA" id="ARBA00019619"/>
    </source>
</evidence>
<evidence type="ECO:0000256" key="7">
    <source>
        <dbReference type="ARBA" id="ARBA00023242"/>
    </source>
</evidence>
<evidence type="ECO:0000256" key="4">
    <source>
        <dbReference type="ARBA" id="ARBA00023015"/>
    </source>
</evidence>
<accession>A0AAN6T6J0</accession>
<feature type="region of interest" description="Disordered" evidence="10">
    <location>
        <begin position="1063"/>
        <end position="1168"/>
    </location>
</feature>
<proteinExistence type="inferred from homology"/>
<dbReference type="Proteomes" id="UP001305647">
    <property type="component" value="Unassembled WGS sequence"/>
</dbReference>
<dbReference type="Pfam" id="PF26204">
    <property type="entry name" value="Med14_fung"/>
    <property type="match status" value="1"/>
</dbReference>
<dbReference type="GO" id="GO:0016592">
    <property type="term" value="C:mediator complex"/>
    <property type="evidence" value="ECO:0007669"/>
    <property type="project" value="UniProtKB-UniRule"/>
</dbReference>
<feature type="compositionally biased region" description="Low complexity" evidence="10">
    <location>
        <begin position="1069"/>
        <end position="1089"/>
    </location>
</feature>
<evidence type="ECO:0000256" key="10">
    <source>
        <dbReference type="SAM" id="MobiDB-lite"/>
    </source>
</evidence>
<keyword evidence="5 9" id="KW-0010">Activator</keyword>
<reference evidence="12" key="1">
    <citation type="journal article" date="2023" name="Mol. Phylogenet. Evol.">
        <title>Genome-scale phylogeny and comparative genomics of the fungal order Sordariales.</title>
        <authorList>
            <person name="Hensen N."/>
            <person name="Bonometti L."/>
            <person name="Westerberg I."/>
            <person name="Brannstrom I.O."/>
            <person name="Guillou S."/>
            <person name="Cros-Aarteil S."/>
            <person name="Calhoun S."/>
            <person name="Haridas S."/>
            <person name="Kuo A."/>
            <person name="Mondo S."/>
            <person name="Pangilinan J."/>
            <person name="Riley R."/>
            <person name="LaButti K."/>
            <person name="Andreopoulos B."/>
            <person name="Lipzen A."/>
            <person name="Chen C."/>
            <person name="Yan M."/>
            <person name="Daum C."/>
            <person name="Ng V."/>
            <person name="Clum A."/>
            <person name="Steindorff A."/>
            <person name="Ohm R.A."/>
            <person name="Martin F."/>
            <person name="Silar P."/>
            <person name="Natvig D.O."/>
            <person name="Lalanne C."/>
            <person name="Gautier V."/>
            <person name="Ament-Velasquez S.L."/>
            <person name="Kruys A."/>
            <person name="Hutchinson M.I."/>
            <person name="Powell A.J."/>
            <person name="Barry K."/>
            <person name="Miller A.N."/>
            <person name="Grigoriev I.V."/>
            <person name="Debuchy R."/>
            <person name="Gladieux P."/>
            <person name="Hiltunen Thoren M."/>
            <person name="Johannesson H."/>
        </authorList>
    </citation>
    <scope>NUCLEOTIDE SEQUENCE</scope>
    <source>
        <strain evidence="12">CBS 757.83</strain>
    </source>
</reference>
<name>A0AAN6T6J0_9PEZI</name>
<feature type="compositionally biased region" description="Low complexity" evidence="10">
    <location>
        <begin position="1109"/>
        <end position="1153"/>
    </location>
</feature>
<reference evidence="12" key="2">
    <citation type="submission" date="2023-05" db="EMBL/GenBank/DDBJ databases">
        <authorList>
            <consortium name="Lawrence Berkeley National Laboratory"/>
            <person name="Steindorff A."/>
            <person name="Hensen N."/>
            <person name="Bonometti L."/>
            <person name="Westerberg I."/>
            <person name="Brannstrom I.O."/>
            <person name="Guillou S."/>
            <person name="Cros-Aarteil S."/>
            <person name="Calhoun S."/>
            <person name="Haridas S."/>
            <person name="Kuo A."/>
            <person name="Mondo S."/>
            <person name="Pangilinan J."/>
            <person name="Riley R."/>
            <person name="Labutti K."/>
            <person name="Andreopoulos B."/>
            <person name="Lipzen A."/>
            <person name="Chen C."/>
            <person name="Yanf M."/>
            <person name="Daum C."/>
            <person name="Ng V."/>
            <person name="Clum A."/>
            <person name="Ohm R."/>
            <person name="Martin F."/>
            <person name="Silar P."/>
            <person name="Natvig D."/>
            <person name="Lalanne C."/>
            <person name="Gautier V."/>
            <person name="Ament-Velasquez S.L."/>
            <person name="Kruys A."/>
            <person name="Hutchinson M.I."/>
            <person name="Powell A.J."/>
            <person name="Barry K."/>
            <person name="Miller A.N."/>
            <person name="Grigoriev I.V."/>
            <person name="Debuchy R."/>
            <person name="Gladieux P."/>
            <person name="Thoren M.H."/>
            <person name="Johannesson H."/>
        </authorList>
    </citation>
    <scope>NUCLEOTIDE SEQUENCE</scope>
    <source>
        <strain evidence="12">CBS 757.83</strain>
    </source>
</reference>
<evidence type="ECO:0000313" key="12">
    <source>
        <dbReference type="EMBL" id="KAK4105807.1"/>
    </source>
</evidence>
<comment type="caution">
    <text evidence="12">The sequence shown here is derived from an EMBL/GenBank/DDBJ whole genome shotgun (WGS) entry which is preliminary data.</text>
</comment>
<keyword evidence="6 9" id="KW-0804">Transcription</keyword>
<comment type="subunit">
    <text evidence="9">Component of the Mediator complex.</text>
</comment>
<gene>
    <name evidence="12" type="ORF">N658DRAFT_513174</name>
</gene>
<keyword evidence="13" id="KW-1185">Reference proteome</keyword>